<feature type="transmembrane region" description="Helical" evidence="2">
    <location>
        <begin position="171"/>
        <end position="192"/>
    </location>
</feature>
<organism evidence="3 4">
    <name type="scientific">Collybia nuda</name>
    <dbReference type="NCBI Taxonomy" id="64659"/>
    <lineage>
        <taxon>Eukaryota</taxon>
        <taxon>Fungi</taxon>
        <taxon>Dikarya</taxon>
        <taxon>Basidiomycota</taxon>
        <taxon>Agaricomycotina</taxon>
        <taxon>Agaricomycetes</taxon>
        <taxon>Agaricomycetidae</taxon>
        <taxon>Agaricales</taxon>
        <taxon>Tricholomatineae</taxon>
        <taxon>Clitocybaceae</taxon>
        <taxon>Collybia</taxon>
    </lineage>
</organism>
<name>A0A9P5Y4G4_9AGAR</name>
<accession>A0A9P5Y4G4</accession>
<feature type="transmembrane region" description="Helical" evidence="2">
    <location>
        <begin position="20"/>
        <end position="39"/>
    </location>
</feature>
<protein>
    <submittedName>
        <fullName evidence="3">Uncharacterized protein</fullName>
    </submittedName>
</protein>
<reference evidence="3" key="1">
    <citation type="submission" date="2020-11" db="EMBL/GenBank/DDBJ databases">
        <authorList>
            <consortium name="DOE Joint Genome Institute"/>
            <person name="Ahrendt S."/>
            <person name="Riley R."/>
            <person name="Andreopoulos W."/>
            <person name="Labutti K."/>
            <person name="Pangilinan J."/>
            <person name="Ruiz-Duenas F.J."/>
            <person name="Barrasa J.M."/>
            <person name="Sanchez-Garcia M."/>
            <person name="Camarero S."/>
            <person name="Miyauchi S."/>
            <person name="Serrano A."/>
            <person name="Linde D."/>
            <person name="Babiker R."/>
            <person name="Drula E."/>
            <person name="Ayuso-Fernandez I."/>
            <person name="Pacheco R."/>
            <person name="Padilla G."/>
            <person name="Ferreira P."/>
            <person name="Barriuso J."/>
            <person name="Kellner H."/>
            <person name="Castanera R."/>
            <person name="Alfaro M."/>
            <person name="Ramirez L."/>
            <person name="Pisabarro A.G."/>
            <person name="Kuo A."/>
            <person name="Tritt A."/>
            <person name="Lipzen A."/>
            <person name="He G."/>
            <person name="Yan M."/>
            <person name="Ng V."/>
            <person name="Cullen D."/>
            <person name="Martin F."/>
            <person name="Rosso M.-N."/>
            <person name="Henrissat B."/>
            <person name="Hibbett D."/>
            <person name="Martinez A.T."/>
            <person name="Grigoriev I.V."/>
        </authorList>
    </citation>
    <scope>NUCLEOTIDE SEQUENCE</scope>
    <source>
        <strain evidence="3">CBS 247.69</strain>
    </source>
</reference>
<dbReference type="AlphaFoldDB" id="A0A9P5Y4G4"/>
<comment type="caution">
    <text evidence="3">The sequence shown here is derived from an EMBL/GenBank/DDBJ whole genome shotgun (WGS) entry which is preliminary data.</text>
</comment>
<keyword evidence="2" id="KW-0812">Transmembrane</keyword>
<keyword evidence="2" id="KW-1133">Transmembrane helix</keyword>
<dbReference type="OrthoDB" id="3357408at2759"/>
<evidence type="ECO:0000256" key="1">
    <source>
        <dbReference type="SAM" id="MobiDB-lite"/>
    </source>
</evidence>
<feature type="transmembrane region" description="Helical" evidence="2">
    <location>
        <begin position="132"/>
        <end position="151"/>
    </location>
</feature>
<dbReference type="Proteomes" id="UP000807353">
    <property type="component" value="Unassembled WGS sequence"/>
</dbReference>
<feature type="transmembrane region" description="Helical" evidence="2">
    <location>
        <begin position="51"/>
        <end position="81"/>
    </location>
</feature>
<gene>
    <name evidence="3" type="ORF">BDZ94DRAFT_1299406</name>
</gene>
<evidence type="ECO:0000256" key="2">
    <source>
        <dbReference type="SAM" id="Phobius"/>
    </source>
</evidence>
<sequence length="361" mass="40506">MQEFGISAAQIVGLWMETLFMGFYLVSCGFALRAFLWHTDGRLKRRFEINWILFITAIALCVVAVFDVALGLLHNIQAFIFYTGPGGSDAEFTNISDWVNVMKSVTVLIQTILGDGMLIYRCWIVYSRSWRILVAPTIFFLGDIGCAMVVIYRESTLRAKVLVNSSYIKPIFTGFYAASISLNILTTTLIVIRIWRVEREKSHYVYQTNSTRRSPRCERTRLGQFMRVVIESGLIITLSSLISVITYVTGSNSVYATSDVLVQNIGIAFNLIIIRARSQPTDEYTLYTDNVLSVPQFPAKKNGTEDLPQGMSLDDLSSNGGGGGPNRHIAIKVDHDIHDDHIRTFDSIHHLGDNKLGVRTV</sequence>
<evidence type="ECO:0000313" key="3">
    <source>
        <dbReference type="EMBL" id="KAF9461131.1"/>
    </source>
</evidence>
<feature type="transmembrane region" description="Helical" evidence="2">
    <location>
        <begin position="101"/>
        <end position="120"/>
    </location>
</feature>
<proteinExistence type="predicted"/>
<keyword evidence="4" id="KW-1185">Reference proteome</keyword>
<keyword evidence="2" id="KW-0472">Membrane</keyword>
<dbReference type="EMBL" id="MU150288">
    <property type="protein sequence ID" value="KAF9461131.1"/>
    <property type="molecule type" value="Genomic_DNA"/>
</dbReference>
<feature type="region of interest" description="Disordered" evidence="1">
    <location>
        <begin position="303"/>
        <end position="325"/>
    </location>
</feature>
<feature type="transmembrane region" description="Helical" evidence="2">
    <location>
        <begin position="254"/>
        <end position="274"/>
    </location>
</feature>
<feature type="transmembrane region" description="Helical" evidence="2">
    <location>
        <begin position="228"/>
        <end position="248"/>
    </location>
</feature>
<evidence type="ECO:0000313" key="4">
    <source>
        <dbReference type="Proteomes" id="UP000807353"/>
    </source>
</evidence>